<dbReference type="PRINTS" id="PR00509">
    <property type="entry name" value="PGMPMM"/>
</dbReference>
<dbReference type="Proteomes" id="UP000198461">
    <property type="component" value="Unassembled WGS sequence"/>
</dbReference>
<feature type="active site" description="Phosphoserine intermediate" evidence="6">
    <location>
        <position position="104"/>
    </location>
</feature>
<dbReference type="GO" id="GO:0005975">
    <property type="term" value="P:carbohydrate metabolic process"/>
    <property type="evidence" value="ECO:0007669"/>
    <property type="project" value="InterPro"/>
</dbReference>
<dbReference type="GO" id="GO:0008966">
    <property type="term" value="F:phosphoglucosamine mutase activity"/>
    <property type="evidence" value="ECO:0007669"/>
    <property type="project" value="UniProtKB-UniRule"/>
</dbReference>
<dbReference type="Pfam" id="PF02878">
    <property type="entry name" value="PGM_PMM_I"/>
    <property type="match status" value="1"/>
</dbReference>
<comment type="similarity">
    <text evidence="1 6 7">Belongs to the phosphohexose mutase family.</text>
</comment>
<dbReference type="GO" id="GO:0000287">
    <property type="term" value="F:magnesium ion binding"/>
    <property type="evidence" value="ECO:0007669"/>
    <property type="project" value="UniProtKB-UniRule"/>
</dbReference>
<evidence type="ECO:0000256" key="2">
    <source>
        <dbReference type="ARBA" id="ARBA00022553"/>
    </source>
</evidence>
<dbReference type="InterPro" id="IPR050060">
    <property type="entry name" value="Phosphoglucosamine_mutase"/>
</dbReference>
<comment type="PTM">
    <text evidence="6">Activated by phosphorylation.</text>
</comment>
<reference evidence="13 14" key="1">
    <citation type="submission" date="2016-11" db="EMBL/GenBank/DDBJ databases">
        <authorList>
            <person name="Jaros S."/>
            <person name="Januszkiewicz K."/>
            <person name="Wedrychowicz H."/>
        </authorList>
    </citation>
    <scope>NUCLEOTIDE SEQUENCE [LARGE SCALE GENOMIC DNA]</scope>
    <source>
        <strain evidence="13 14">DSM 17737</strain>
    </source>
</reference>
<dbReference type="NCBIfam" id="NF008139">
    <property type="entry name" value="PRK10887.1"/>
    <property type="match status" value="1"/>
</dbReference>
<name>A0A1N6ET43_9GAMM</name>
<dbReference type="InterPro" id="IPR016066">
    <property type="entry name" value="A-D-PHexomutase_CS"/>
</dbReference>
<keyword evidence="4 6" id="KW-0460">Magnesium</keyword>
<dbReference type="Pfam" id="PF00408">
    <property type="entry name" value="PGM_PMM_IV"/>
    <property type="match status" value="1"/>
</dbReference>
<evidence type="ECO:0000259" key="12">
    <source>
        <dbReference type="Pfam" id="PF02880"/>
    </source>
</evidence>
<comment type="cofactor">
    <cofactor evidence="6">
        <name>Mg(2+)</name>
        <dbReference type="ChEBI" id="CHEBI:18420"/>
    </cofactor>
    <text evidence="6">Binds 1 Mg(2+) ion per subunit.</text>
</comment>
<dbReference type="PROSITE" id="PS00710">
    <property type="entry name" value="PGM_PMM"/>
    <property type="match status" value="1"/>
</dbReference>
<dbReference type="GO" id="GO:0006048">
    <property type="term" value="P:UDP-N-acetylglucosamine biosynthetic process"/>
    <property type="evidence" value="ECO:0007669"/>
    <property type="project" value="TreeGrafter"/>
</dbReference>
<dbReference type="HAMAP" id="MF_01554_B">
    <property type="entry name" value="GlmM_B"/>
    <property type="match status" value="1"/>
</dbReference>
<dbReference type="NCBIfam" id="TIGR01455">
    <property type="entry name" value="glmM"/>
    <property type="match status" value="1"/>
</dbReference>
<proteinExistence type="inferred from homology"/>
<dbReference type="EC" id="5.4.2.10" evidence="6 8"/>
<accession>A0A1N6ET43</accession>
<dbReference type="GO" id="GO:0005829">
    <property type="term" value="C:cytosol"/>
    <property type="evidence" value="ECO:0007669"/>
    <property type="project" value="TreeGrafter"/>
</dbReference>
<dbReference type="EMBL" id="FSRE01000002">
    <property type="protein sequence ID" value="SIN86170.1"/>
    <property type="molecule type" value="Genomic_DNA"/>
</dbReference>
<dbReference type="InterPro" id="IPR016055">
    <property type="entry name" value="A-D-PHexomutase_a/b/a-I/II/III"/>
</dbReference>
<evidence type="ECO:0000256" key="7">
    <source>
        <dbReference type="RuleBase" id="RU004326"/>
    </source>
</evidence>
<keyword evidence="3 6" id="KW-0479">Metal-binding</keyword>
<keyword evidence="2 6" id="KW-0597">Phosphoprotein</keyword>
<evidence type="ECO:0000259" key="11">
    <source>
        <dbReference type="Pfam" id="PF02879"/>
    </source>
</evidence>
<dbReference type="FunFam" id="3.30.310.50:FF:000001">
    <property type="entry name" value="Phosphoglucosamine mutase"/>
    <property type="match status" value="1"/>
</dbReference>
<comment type="function">
    <text evidence="6 8">Catalyzes the conversion of glucosamine-6-phosphate to glucosamine-1-phosphate.</text>
</comment>
<evidence type="ECO:0000259" key="9">
    <source>
        <dbReference type="Pfam" id="PF00408"/>
    </source>
</evidence>
<dbReference type="PANTHER" id="PTHR42946">
    <property type="entry name" value="PHOSPHOHEXOSE MUTASE"/>
    <property type="match status" value="1"/>
</dbReference>
<sequence>MSKQTKRFFGTDGIRDRVGRGMIRPDKVLKLGWAVGHVLREQGGRQVLIGKDTRISGYMFESALEAGLIAAGVDVLLTGPMPTPAIAYLTRTFSADMGIVISASHNPHHDNGIKFFDADGQKVADEVEEAIEAAFHHDLKMVPSEALGKASRIDDAPGRYIEFCKSTYDAPVGLKGLRIVLDCANGATYHIAPSVFSELGAEVDAINVSPDGLNINAGCGATDLIMLRQRVREAQADLGIAFDGDGDRVMFVDSEGEVFDGDDVLYLLATGQSERPQGVVGTVMTNMAIEQALAEQGIKLVRTPVGDRHVMAALKERRWCFGAEPSGHVLCMHRLTTGDGIIAALQVLAVLQRTGTRLQDWRVNKFPNVLRNVRCDDPSILETTAWKERLAEAQALLGEQGRILVRPSGTEPLIRVMVEAQDAAQAEALAQALAEWLETKNS</sequence>
<dbReference type="InterPro" id="IPR005841">
    <property type="entry name" value="Alpha-D-phosphohexomutase_SF"/>
</dbReference>
<evidence type="ECO:0000256" key="1">
    <source>
        <dbReference type="ARBA" id="ARBA00010231"/>
    </source>
</evidence>
<dbReference type="InterPro" id="IPR005843">
    <property type="entry name" value="A-D-PHexomutase_C"/>
</dbReference>
<dbReference type="RefSeq" id="WP_074201063.1">
    <property type="nucleotide sequence ID" value="NZ_FSRE01000002.1"/>
</dbReference>
<dbReference type="Gene3D" id="3.40.120.10">
    <property type="entry name" value="Alpha-D-Glucose-1,6-Bisphosphate, subunit A, domain 3"/>
    <property type="match status" value="3"/>
</dbReference>
<feature type="binding site" description="via phosphate group" evidence="6">
    <location>
        <position position="104"/>
    </location>
    <ligand>
        <name>Mg(2+)</name>
        <dbReference type="ChEBI" id="CHEBI:18420"/>
    </ligand>
</feature>
<dbReference type="FunFam" id="3.40.120.10:FF:000001">
    <property type="entry name" value="Phosphoglucosamine mutase"/>
    <property type="match status" value="1"/>
</dbReference>
<comment type="catalytic activity">
    <reaction evidence="6 8">
        <text>alpha-D-glucosamine 1-phosphate = D-glucosamine 6-phosphate</text>
        <dbReference type="Rhea" id="RHEA:23424"/>
        <dbReference type="ChEBI" id="CHEBI:58516"/>
        <dbReference type="ChEBI" id="CHEBI:58725"/>
        <dbReference type="EC" id="5.4.2.10"/>
    </reaction>
</comment>
<dbReference type="STRING" id="364032.SAMN05443662_0757"/>
<evidence type="ECO:0000313" key="14">
    <source>
        <dbReference type="Proteomes" id="UP000198461"/>
    </source>
</evidence>
<evidence type="ECO:0000256" key="5">
    <source>
        <dbReference type="ARBA" id="ARBA00023235"/>
    </source>
</evidence>
<dbReference type="GO" id="GO:0009252">
    <property type="term" value="P:peptidoglycan biosynthetic process"/>
    <property type="evidence" value="ECO:0007669"/>
    <property type="project" value="UniProtKB-ARBA"/>
</dbReference>
<dbReference type="InterPro" id="IPR036900">
    <property type="entry name" value="A-D-PHexomutase_C_sf"/>
</dbReference>
<organism evidence="13 14">
    <name type="scientific">Sulfurivirga caldicuralii</name>
    <dbReference type="NCBI Taxonomy" id="364032"/>
    <lineage>
        <taxon>Bacteria</taxon>
        <taxon>Pseudomonadati</taxon>
        <taxon>Pseudomonadota</taxon>
        <taxon>Gammaproteobacteria</taxon>
        <taxon>Thiotrichales</taxon>
        <taxon>Piscirickettsiaceae</taxon>
        <taxon>Sulfurivirga</taxon>
    </lineage>
</organism>
<feature type="binding site" evidence="6">
    <location>
        <position position="243"/>
    </location>
    <ligand>
        <name>Mg(2+)</name>
        <dbReference type="ChEBI" id="CHEBI:18420"/>
    </ligand>
</feature>
<dbReference type="FunFam" id="3.40.120.10:FF:000003">
    <property type="entry name" value="Phosphoglucosamine mutase"/>
    <property type="match status" value="1"/>
</dbReference>
<protein>
    <recommendedName>
        <fullName evidence="6 8">Phosphoglucosamine mutase</fullName>
        <ecNumber evidence="6 8">5.4.2.10</ecNumber>
    </recommendedName>
</protein>
<keyword evidence="5 6" id="KW-0413">Isomerase</keyword>
<evidence type="ECO:0000256" key="6">
    <source>
        <dbReference type="HAMAP-Rule" id="MF_01554"/>
    </source>
</evidence>
<dbReference type="InterPro" id="IPR005844">
    <property type="entry name" value="A-D-PHexomutase_a/b/a-I"/>
</dbReference>
<dbReference type="InterPro" id="IPR005846">
    <property type="entry name" value="A-D-PHexomutase_a/b/a-III"/>
</dbReference>
<evidence type="ECO:0000256" key="4">
    <source>
        <dbReference type="ARBA" id="ARBA00022842"/>
    </source>
</evidence>
<dbReference type="InterPro" id="IPR005845">
    <property type="entry name" value="A-D-PHexomutase_a/b/a-II"/>
</dbReference>
<evidence type="ECO:0000256" key="8">
    <source>
        <dbReference type="RuleBase" id="RU004327"/>
    </source>
</evidence>
<dbReference type="CDD" id="cd05802">
    <property type="entry name" value="GlmM"/>
    <property type="match status" value="1"/>
</dbReference>
<feature type="modified residue" description="Phosphoserine" evidence="6">
    <location>
        <position position="104"/>
    </location>
</feature>
<evidence type="ECO:0000259" key="10">
    <source>
        <dbReference type="Pfam" id="PF02878"/>
    </source>
</evidence>
<dbReference type="OrthoDB" id="9803322at2"/>
<dbReference type="AlphaFoldDB" id="A0A1N6ET43"/>
<dbReference type="PANTHER" id="PTHR42946:SF1">
    <property type="entry name" value="PHOSPHOGLUCOMUTASE (ALPHA-D-GLUCOSE-1,6-BISPHOSPHATE-DEPENDENT)"/>
    <property type="match status" value="1"/>
</dbReference>
<feature type="domain" description="Alpha-D-phosphohexomutase alpha/beta/alpha" evidence="11">
    <location>
        <begin position="159"/>
        <end position="256"/>
    </location>
</feature>
<dbReference type="SUPFAM" id="SSF53738">
    <property type="entry name" value="Phosphoglucomutase, first 3 domains"/>
    <property type="match status" value="3"/>
</dbReference>
<dbReference type="GO" id="GO:0004615">
    <property type="term" value="F:phosphomannomutase activity"/>
    <property type="evidence" value="ECO:0007669"/>
    <property type="project" value="TreeGrafter"/>
</dbReference>
<feature type="domain" description="Alpha-D-phosphohexomutase alpha/beta/alpha" evidence="10">
    <location>
        <begin position="7"/>
        <end position="137"/>
    </location>
</feature>
<dbReference type="SUPFAM" id="SSF55957">
    <property type="entry name" value="Phosphoglucomutase, C-terminal domain"/>
    <property type="match status" value="1"/>
</dbReference>
<keyword evidence="14" id="KW-1185">Reference proteome</keyword>
<feature type="binding site" evidence="6">
    <location>
        <position position="245"/>
    </location>
    <ligand>
        <name>Mg(2+)</name>
        <dbReference type="ChEBI" id="CHEBI:18420"/>
    </ligand>
</feature>
<gene>
    <name evidence="6" type="primary">glmM</name>
    <name evidence="13" type="ORF">SAMN05443662_0757</name>
</gene>
<dbReference type="Pfam" id="PF02880">
    <property type="entry name" value="PGM_PMM_III"/>
    <property type="match status" value="1"/>
</dbReference>
<evidence type="ECO:0000256" key="3">
    <source>
        <dbReference type="ARBA" id="ARBA00022723"/>
    </source>
</evidence>
<feature type="domain" description="Alpha-D-phosphohexomutase alpha/beta/alpha" evidence="12">
    <location>
        <begin position="260"/>
        <end position="362"/>
    </location>
</feature>
<dbReference type="InterPro" id="IPR006352">
    <property type="entry name" value="GlmM_bact"/>
</dbReference>
<feature type="binding site" evidence="6">
    <location>
        <position position="247"/>
    </location>
    <ligand>
        <name>Mg(2+)</name>
        <dbReference type="ChEBI" id="CHEBI:18420"/>
    </ligand>
</feature>
<evidence type="ECO:0000313" key="13">
    <source>
        <dbReference type="EMBL" id="SIN86170.1"/>
    </source>
</evidence>
<dbReference type="Gene3D" id="3.30.310.50">
    <property type="entry name" value="Alpha-D-phosphohexomutase, C-terminal domain"/>
    <property type="match status" value="1"/>
</dbReference>
<feature type="domain" description="Alpha-D-phosphohexomutase C-terminal" evidence="9">
    <location>
        <begin position="372"/>
        <end position="435"/>
    </location>
</feature>
<dbReference type="Pfam" id="PF02879">
    <property type="entry name" value="PGM_PMM_II"/>
    <property type="match status" value="1"/>
</dbReference>